<feature type="domain" description="N-acetyltransferase" evidence="4">
    <location>
        <begin position="12"/>
        <end position="161"/>
    </location>
</feature>
<evidence type="ECO:0000256" key="1">
    <source>
        <dbReference type="ARBA" id="ARBA00009342"/>
    </source>
</evidence>
<dbReference type="SUPFAM" id="SSF55729">
    <property type="entry name" value="Acyl-CoA N-acyltransferases (Nat)"/>
    <property type="match status" value="1"/>
</dbReference>
<dbReference type="EMBL" id="KI392237">
    <property type="protein sequence ID" value="ERN18275.1"/>
    <property type="molecule type" value="Genomic_DNA"/>
</dbReference>
<gene>
    <name evidence="5" type="ORF">AMTR_s00055p00148110</name>
</gene>
<evidence type="ECO:0000259" key="4">
    <source>
        <dbReference type="Pfam" id="PF13302"/>
    </source>
</evidence>
<dbReference type="eggNOG" id="KOG4135">
    <property type="taxonomic scope" value="Eukaryota"/>
</dbReference>
<sequence length="197" mass="22068">MGREVSIEGEKVVLVPYMRDHVPKYHQWMEDPSLLEATASEPLSLQQEYDMQLSWTQDPNKQTFIVLDKQMILGTFAHGEPHVEAMAGDVNIFMNDCDDVRTVEISIMIAEPKSRRKGLGKESVLLMMAFAVENLGIQAFCANIGESNTASIDLFKKLGFESAGSSEIFKEVTLKLEVNETLTDTLQSLLRNSMVHA</sequence>
<dbReference type="KEGG" id="atr:18446634"/>
<keyword evidence="2" id="KW-0808">Transferase</keyword>
<dbReference type="Gene3D" id="3.40.630.30">
    <property type="match status" value="1"/>
</dbReference>
<name>U5D7Q8_AMBTC</name>
<keyword evidence="6" id="KW-1185">Reference proteome</keyword>
<dbReference type="InterPro" id="IPR039135">
    <property type="entry name" value="NAT9-like"/>
</dbReference>
<evidence type="ECO:0000256" key="3">
    <source>
        <dbReference type="ARBA" id="ARBA00023315"/>
    </source>
</evidence>
<reference evidence="6" key="1">
    <citation type="journal article" date="2013" name="Science">
        <title>The Amborella genome and the evolution of flowering plants.</title>
        <authorList>
            <consortium name="Amborella Genome Project"/>
        </authorList>
    </citation>
    <scope>NUCLEOTIDE SEQUENCE [LARGE SCALE GENOMIC DNA]</scope>
</reference>
<dbReference type="FunFam" id="3.40.630.30:FF:000083">
    <property type="entry name" value="Acyl-CoA N-acyltransferases (NAT) superfamily protein"/>
    <property type="match status" value="1"/>
</dbReference>
<keyword evidence="3" id="KW-0012">Acyltransferase</keyword>
<organism evidence="5 6">
    <name type="scientific">Amborella trichopoda</name>
    <dbReference type="NCBI Taxonomy" id="13333"/>
    <lineage>
        <taxon>Eukaryota</taxon>
        <taxon>Viridiplantae</taxon>
        <taxon>Streptophyta</taxon>
        <taxon>Embryophyta</taxon>
        <taxon>Tracheophyta</taxon>
        <taxon>Spermatophyta</taxon>
        <taxon>Magnoliopsida</taxon>
        <taxon>Amborellales</taxon>
        <taxon>Amborellaceae</taxon>
        <taxon>Amborella</taxon>
    </lineage>
</organism>
<accession>U5D7Q8</accession>
<dbReference type="GO" id="GO:0008080">
    <property type="term" value="F:N-acetyltransferase activity"/>
    <property type="evidence" value="ECO:0007669"/>
    <property type="project" value="EnsemblPlants"/>
</dbReference>
<evidence type="ECO:0000313" key="6">
    <source>
        <dbReference type="Proteomes" id="UP000017836"/>
    </source>
</evidence>
<dbReference type="AlphaFoldDB" id="U5D7Q8"/>
<comment type="similarity">
    <text evidence="1">Belongs to the acetyltransferase family. GNAT subfamily.</text>
</comment>
<dbReference type="Pfam" id="PF13302">
    <property type="entry name" value="Acetyltransf_3"/>
    <property type="match status" value="1"/>
</dbReference>
<dbReference type="Gramene" id="ERN18275">
    <property type="protein sequence ID" value="ERN18275"/>
    <property type="gene ID" value="AMTR_s00055p00148110"/>
</dbReference>
<evidence type="ECO:0000313" key="5">
    <source>
        <dbReference type="EMBL" id="ERN18275.1"/>
    </source>
</evidence>
<dbReference type="STRING" id="13333.U5D7Q8"/>
<dbReference type="PANTHER" id="PTHR13256:SF16">
    <property type="entry name" value="ALPHA_BETA-TUBULIN-N-ACETYLTRANSFERASE 9"/>
    <property type="match status" value="1"/>
</dbReference>
<proteinExistence type="inferred from homology"/>
<dbReference type="OMA" id="WHVPRYH"/>
<evidence type="ECO:0000256" key="2">
    <source>
        <dbReference type="ARBA" id="ARBA00022679"/>
    </source>
</evidence>
<dbReference type="InterPro" id="IPR000182">
    <property type="entry name" value="GNAT_dom"/>
</dbReference>
<dbReference type="GO" id="GO:0005829">
    <property type="term" value="C:cytosol"/>
    <property type="evidence" value="ECO:0007669"/>
    <property type="project" value="EnsemblPlants"/>
</dbReference>
<protein>
    <recommendedName>
        <fullName evidence="4">N-acetyltransferase domain-containing protein</fullName>
    </recommendedName>
</protein>
<dbReference type="Proteomes" id="UP000017836">
    <property type="component" value="Unassembled WGS sequence"/>
</dbReference>
<dbReference type="PANTHER" id="PTHR13256">
    <property type="entry name" value="N-ACETYLTRANSFERASE 9"/>
    <property type="match status" value="1"/>
</dbReference>
<dbReference type="OrthoDB" id="5043642at2759"/>
<dbReference type="InterPro" id="IPR016181">
    <property type="entry name" value="Acyl_CoA_acyltransferase"/>
</dbReference>
<dbReference type="HOGENOM" id="CLU_073102_1_0_1"/>